<protein>
    <submittedName>
        <fullName evidence="2">Uncharacterized protein</fullName>
    </submittedName>
</protein>
<reference evidence="2 3" key="1">
    <citation type="submission" date="2020-07" db="EMBL/GenBank/DDBJ databases">
        <title>Description of Limosilactobacillus balticus sp. nov., Limosilactobacillus agrestis sp. nov., Limosilactobacillus albertensis sp. nov., Limosilactobacillus rudii sp. nov., Limosilactobacillus fastidiosus sp. nov., five novel Limosilactobacillus species isolated from the vertebrate gastrointestinal tract, and proposal of 6 subspecies of Limosilactobacillus reuteri adapted to the gastrointestinal tract of specific vertebrate hosts.</title>
        <authorList>
            <person name="Li F."/>
            <person name="Cheng C."/>
            <person name="Zheng J."/>
            <person name="Quevedo R.M."/>
            <person name="Li J."/>
            <person name="Roos S."/>
            <person name="Gaenzle M.G."/>
            <person name="Walter J."/>
        </authorList>
    </citation>
    <scope>NUCLEOTIDE SEQUENCE [LARGE SCALE GENOMIC DNA]</scope>
    <source>
        <strain evidence="2 3">WF-MO7-1</strain>
    </source>
</reference>
<evidence type="ECO:0000313" key="3">
    <source>
        <dbReference type="Proteomes" id="UP000544052"/>
    </source>
</evidence>
<feature type="non-terminal residue" evidence="2">
    <location>
        <position position="1"/>
    </location>
</feature>
<evidence type="ECO:0000313" key="2">
    <source>
        <dbReference type="EMBL" id="MBB1062243.1"/>
    </source>
</evidence>
<organism evidence="2 3">
    <name type="scientific">Limosilactobacillus fastidiosus</name>
    <dbReference type="NCBI Taxonomy" id="2759855"/>
    <lineage>
        <taxon>Bacteria</taxon>
        <taxon>Bacillati</taxon>
        <taxon>Bacillota</taxon>
        <taxon>Bacilli</taxon>
        <taxon>Lactobacillales</taxon>
        <taxon>Lactobacillaceae</taxon>
        <taxon>Limosilactobacillus</taxon>
    </lineage>
</organism>
<dbReference type="EMBL" id="JACIUZ010000006">
    <property type="protein sequence ID" value="MBB1062243.1"/>
    <property type="molecule type" value="Genomic_DNA"/>
</dbReference>
<proteinExistence type="predicted"/>
<name>A0ABR6E4X2_9LACO</name>
<feature type="coiled-coil region" evidence="1">
    <location>
        <begin position="18"/>
        <end position="59"/>
    </location>
</feature>
<sequence>PVKASDDQAINNMKDKIQNDYEDQVSSLENAIATQEQNNDVYDQQMKDYNQQIAKLGQDQHITGSGTMTNGSFINITYTYDLTWHYDPKYDQVVVTNAKFNISRGDPLTVSTAPGNGFWDTVTFTIPNAPLPHEEGVAIGDLPGVSGESLWNNFGATNYGILAFFSQNNKSEQYTIKYGSVTPYNVSRNSDGTFTLFVTEDRYNDSPDKLHIHPAWTHSDVKATVNVPAVPIRKTTTTHFCYDV</sequence>
<keyword evidence="3" id="KW-1185">Reference proteome</keyword>
<feature type="non-terminal residue" evidence="2">
    <location>
        <position position="244"/>
    </location>
</feature>
<accession>A0ABR6E4X2</accession>
<dbReference type="RefSeq" id="WP_182582475.1">
    <property type="nucleotide sequence ID" value="NZ_JACIUZ010000006.1"/>
</dbReference>
<dbReference type="Proteomes" id="UP000544052">
    <property type="component" value="Unassembled WGS sequence"/>
</dbReference>
<evidence type="ECO:0000256" key="1">
    <source>
        <dbReference type="SAM" id="Coils"/>
    </source>
</evidence>
<keyword evidence="1" id="KW-0175">Coiled coil</keyword>
<comment type="caution">
    <text evidence="2">The sequence shown here is derived from an EMBL/GenBank/DDBJ whole genome shotgun (WGS) entry which is preliminary data.</text>
</comment>
<gene>
    <name evidence="2" type="ORF">H5R64_00235</name>
</gene>